<evidence type="ECO:0000256" key="3">
    <source>
        <dbReference type="ARBA" id="ARBA00022723"/>
    </source>
</evidence>
<accession>A0A0A9ZE22</accession>
<feature type="domain" description="Manganese/iron superoxide dismutase C-terminal" evidence="5">
    <location>
        <begin position="16"/>
        <end position="105"/>
    </location>
</feature>
<organism evidence="6">
    <name type="scientific">Lygus hesperus</name>
    <name type="common">Western plant bug</name>
    <dbReference type="NCBI Taxonomy" id="30085"/>
    <lineage>
        <taxon>Eukaryota</taxon>
        <taxon>Metazoa</taxon>
        <taxon>Ecdysozoa</taxon>
        <taxon>Arthropoda</taxon>
        <taxon>Hexapoda</taxon>
        <taxon>Insecta</taxon>
        <taxon>Pterygota</taxon>
        <taxon>Neoptera</taxon>
        <taxon>Paraneoptera</taxon>
        <taxon>Hemiptera</taxon>
        <taxon>Heteroptera</taxon>
        <taxon>Panheteroptera</taxon>
        <taxon>Cimicomorpha</taxon>
        <taxon>Miridae</taxon>
        <taxon>Mirini</taxon>
        <taxon>Lygus</taxon>
    </lineage>
</organism>
<dbReference type="InterPro" id="IPR019832">
    <property type="entry name" value="Mn/Fe_SOD_C"/>
</dbReference>
<dbReference type="InterPro" id="IPR001189">
    <property type="entry name" value="Mn/Fe_SOD"/>
</dbReference>
<reference evidence="6" key="2">
    <citation type="submission" date="2014-07" db="EMBL/GenBank/DDBJ databases">
        <authorList>
            <person name="Hull J."/>
        </authorList>
    </citation>
    <scope>NUCLEOTIDE SEQUENCE</scope>
</reference>
<dbReference type="EMBL" id="GBHO01002021">
    <property type="protein sequence ID" value="JAG41583.1"/>
    <property type="molecule type" value="Transcribed_RNA"/>
</dbReference>
<name>A0A0A9ZE22_LYGHE</name>
<protein>
    <recommendedName>
        <fullName evidence="2">superoxide dismutase</fullName>
        <ecNumber evidence="2">1.15.1.1</ecNumber>
    </recommendedName>
</protein>
<dbReference type="PANTHER" id="PTHR43595:SF2">
    <property type="entry name" value="SMALL RIBOSOMAL SUBUNIT PROTEIN MS42"/>
    <property type="match status" value="1"/>
</dbReference>
<dbReference type="GO" id="GO:0046872">
    <property type="term" value="F:metal ion binding"/>
    <property type="evidence" value="ECO:0007669"/>
    <property type="project" value="UniProtKB-KW"/>
</dbReference>
<evidence type="ECO:0000256" key="2">
    <source>
        <dbReference type="ARBA" id="ARBA00012682"/>
    </source>
</evidence>
<dbReference type="PROSITE" id="PS00088">
    <property type="entry name" value="SOD_MN"/>
    <property type="match status" value="1"/>
</dbReference>
<dbReference type="InterPro" id="IPR036314">
    <property type="entry name" value="SOD_C_sf"/>
</dbReference>
<evidence type="ECO:0000259" key="5">
    <source>
        <dbReference type="Pfam" id="PF02777"/>
    </source>
</evidence>
<dbReference type="InterPro" id="IPR019833">
    <property type="entry name" value="Mn/Fe_SOD_BS"/>
</dbReference>
<evidence type="ECO:0000256" key="4">
    <source>
        <dbReference type="ARBA" id="ARBA00023002"/>
    </source>
</evidence>
<dbReference type="GO" id="GO:0004784">
    <property type="term" value="F:superoxide dismutase activity"/>
    <property type="evidence" value="ECO:0007669"/>
    <property type="project" value="UniProtKB-EC"/>
</dbReference>
<evidence type="ECO:0000256" key="1">
    <source>
        <dbReference type="ARBA" id="ARBA00008714"/>
    </source>
</evidence>
<dbReference type="GO" id="GO:0005737">
    <property type="term" value="C:cytoplasm"/>
    <property type="evidence" value="ECO:0007669"/>
    <property type="project" value="TreeGrafter"/>
</dbReference>
<dbReference type="PANTHER" id="PTHR43595">
    <property type="entry name" value="37S RIBOSOMAL PROTEIN S26, MITOCHONDRIAL"/>
    <property type="match status" value="1"/>
</dbReference>
<reference evidence="6" key="1">
    <citation type="journal article" date="2014" name="PLoS ONE">
        <title>Transcriptome-Based Identification of ABC Transporters in the Western Tarnished Plant Bug Lygus hesperus.</title>
        <authorList>
            <person name="Hull J.J."/>
            <person name="Chaney K."/>
            <person name="Geib S.M."/>
            <person name="Fabrick J.A."/>
            <person name="Brent C.S."/>
            <person name="Walsh D."/>
            <person name="Lavine L.C."/>
        </authorList>
    </citation>
    <scope>NUCLEOTIDE SEQUENCE</scope>
</reference>
<dbReference type="AlphaFoldDB" id="A0A0A9ZE22"/>
<keyword evidence="4" id="KW-0560">Oxidoreductase</keyword>
<keyword evidence="3" id="KW-0479">Metal-binding</keyword>
<evidence type="ECO:0000313" key="6">
    <source>
        <dbReference type="EMBL" id="JAG41583.1"/>
    </source>
</evidence>
<dbReference type="SUPFAM" id="SSF54719">
    <property type="entry name" value="Fe,Mn superoxide dismutase (SOD), C-terminal domain"/>
    <property type="match status" value="1"/>
</dbReference>
<proteinExistence type="inferred from homology"/>
<gene>
    <name evidence="6" type="primary">sodB_6</name>
    <name evidence="6" type="ORF">CM83_2021</name>
</gene>
<dbReference type="PRINTS" id="PR01703">
    <property type="entry name" value="MNSODISMTASE"/>
</dbReference>
<dbReference type="EC" id="1.15.1.1" evidence="2"/>
<dbReference type="Gene3D" id="3.55.40.20">
    <property type="entry name" value="Iron/manganese superoxide dismutase, C-terminal domain"/>
    <property type="match status" value="1"/>
</dbReference>
<dbReference type="Pfam" id="PF02777">
    <property type="entry name" value="Sod_Fe_C"/>
    <property type="match status" value="1"/>
</dbReference>
<comment type="similarity">
    <text evidence="1">Belongs to the iron/manganese superoxide dismutase family.</text>
</comment>
<sequence length="105" mass="12078">MAPYKEGVVNVLHNSTELYAALVKQFTNMENFVGNFTASALELFGSGWTWLVVTPERELVINNYANQDSPITAGDIPIIGIDVWEHAYYLDYRSERGEYVKNWWK</sequence>